<feature type="signal peptide" evidence="2">
    <location>
        <begin position="1"/>
        <end position="22"/>
    </location>
</feature>
<feature type="chain" id="PRO_5041932124" evidence="2">
    <location>
        <begin position="23"/>
        <end position="233"/>
    </location>
</feature>
<dbReference type="PANTHER" id="PTHR11905:SF112">
    <property type="entry name" value="DISINTEGRIN AND METALLOPROTEINASE DOMAIN-CONTAINING PROTEIN 12"/>
    <property type="match status" value="1"/>
</dbReference>
<keyword evidence="4" id="KW-0645">Protease</keyword>
<dbReference type="PANTHER" id="PTHR11905">
    <property type="entry name" value="ADAM A DISINTEGRIN AND METALLOPROTEASE DOMAIN"/>
    <property type="match status" value="1"/>
</dbReference>
<keyword evidence="4" id="KW-0378">Hydrolase</keyword>
<evidence type="ECO:0000313" key="5">
    <source>
        <dbReference type="Proteomes" id="UP001228049"/>
    </source>
</evidence>
<dbReference type="GO" id="GO:0008237">
    <property type="term" value="F:metallopeptidase activity"/>
    <property type="evidence" value="ECO:0007669"/>
    <property type="project" value="UniProtKB-KW"/>
</dbReference>
<accession>A0AAD9EX80</accession>
<proteinExistence type="predicted"/>
<dbReference type="AlphaFoldDB" id="A0AAD9EX80"/>
<evidence type="ECO:0000313" key="4">
    <source>
        <dbReference type="EMBL" id="KAK1881509.1"/>
    </source>
</evidence>
<keyword evidence="5" id="KW-1185">Reference proteome</keyword>
<dbReference type="InterPro" id="IPR002870">
    <property type="entry name" value="Peptidase_M12B_N"/>
</dbReference>
<comment type="caution">
    <text evidence="4">The sequence shown here is derived from an EMBL/GenBank/DDBJ whole genome shotgun (WGS) entry which is preliminary data.</text>
</comment>
<name>A0AAD9EX80_DISEL</name>
<dbReference type="Proteomes" id="UP001228049">
    <property type="component" value="Unassembled WGS sequence"/>
</dbReference>
<evidence type="ECO:0000256" key="2">
    <source>
        <dbReference type="SAM" id="SignalP"/>
    </source>
</evidence>
<protein>
    <submittedName>
        <fullName evidence="4">Disintegrin and metalloproteinase domain containing protein 12</fullName>
    </submittedName>
</protein>
<dbReference type="Pfam" id="PF01562">
    <property type="entry name" value="Pep_M12B_propep"/>
    <property type="match status" value="1"/>
</dbReference>
<gene>
    <name evidence="4" type="ORF">KUDE01_024674</name>
</gene>
<organism evidence="4 5">
    <name type="scientific">Dissostichus eleginoides</name>
    <name type="common">Patagonian toothfish</name>
    <name type="synonym">Dissostichus amissus</name>
    <dbReference type="NCBI Taxonomy" id="100907"/>
    <lineage>
        <taxon>Eukaryota</taxon>
        <taxon>Metazoa</taxon>
        <taxon>Chordata</taxon>
        <taxon>Craniata</taxon>
        <taxon>Vertebrata</taxon>
        <taxon>Euteleostomi</taxon>
        <taxon>Actinopterygii</taxon>
        <taxon>Neopterygii</taxon>
        <taxon>Teleostei</taxon>
        <taxon>Neoteleostei</taxon>
        <taxon>Acanthomorphata</taxon>
        <taxon>Eupercaria</taxon>
        <taxon>Perciformes</taxon>
        <taxon>Notothenioidei</taxon>
        <taxon>Nototheniidae</taxon>
        <taxon>Dissostichus</taxon>
    </lineage>
</organism>
<keyword evidence="4" id="KW-0482">Metalloprotease</keyword>
<feature type="domain" description="Peptidase M12B propeptide" evidence="3">
    <location>
        <begin position="64"/>
        <end position="133"/>
    </location>
</feature>
<sequence length="233" mass="25636">MNLWSLKFVILTALQALSVALCDSVLSTSAEGSLLSTTVQHSPTAKQKHYGTTVPLQLVGKEWKPTSQLPIQSHPASLKLLIEAEGEQLLLALEKNKGLFSSNYTETHYLEDGIAVTGSDNFTANCYYHGEVEGHVNSDVSLSTCTGIKGFITLEGKSYVLEPSADHSDGTHWIYTAEHLNFAPGTCGHDFNITYPIEHADSSPFRAFSTRHKRHVQTTTKYVELIIVADNRE</sequence>
<reference evidence="4" key="1">
    <citation type="submission" date="2023-04" db="EMBL/GenBank/DDBJ databases">
        <title>Chromosome-level genome of Chaenocephalus aceratus.</title>
        <authorList>
            <person name="Park H."/>
        </authorList>
    </citation>
    <scope>NUCLEOTIDE SEQUENCE</scope>
    <source>
        <strain evidence="4">DE</strain>
        <tissue evidence="4">Muscle</tissue>
    </source>
</reference>
<evidence type="ECO:0000259" key="3">
    <source>
        <dbReference type="Pfam" id="PF01562"/>
    </source>
</evidence>
<feature type="non-terminal residue" evidence="4">
    <location>
        <position position="1"/>
    </location>
</feature>
<keyword evidence="1" id="KW-1015">Disulfide bond</keyword>
<dbReference type="EMBL" id="JASDAP010000024">
    <property type="protein sequence ID" value="KAK1881509.1"/>
    <property type="molecule type" value="Genomic_DNA"/>
</dbReference>
<keyword evidence="2" id="KW-0732">Signal</keyword>
<evidence type="ECO:0000256" key="1">
    <source>
        <dbReference type="ARBA" id="ARBA00023157"/>
    </source>
</evidence>